<evidence type="ECO:0000256" key="6">
    <source>
        <dbReference type="ARBA" id="ARBA00023136"/>
    </source>
</evidence>
<name>A0A4D6NG53_VIGUN</name>
<dbReference type="InterPro" id="IPR002259">
    <property type="entry name" value="Eqnu_transpt"/>
</dbReference>
<dbReference type="AlphaFoldDB" id="A0A4D6NG53"/>
<evidence type="ECO:0000256" key="5">
    <source>
        <dbReference type="ARBA" id="ARBA00022989"/>
    </source>
</evidence>
<evidence type="ECO:0000313" key="9">
    <source>
        <dbReference type="Proteomes" id="UP000501690"/>
    </source>
</evidence>
<evidence type="ECO:0000256" key="2">
    <source>
        <dbReference type="ARBA" id="ARBA00007965"/>
    </source>
</evidence>
<comment type="subcellular location">
    <subcellularLocation>
        <location evidence="1">Membrane</location>
        <topology evidence="1">Multi-pass membrane protein</topology>
    </subcellularLocation>
</comment>
<keyword evidence="6 7" id="KW-0472">Membrane</keyword>
<evidence type="ECO:0000256" key="1">
    <source>
        <dbReference type="ARBA" id="ARBA00004141"/>
    </source>
</evidence>
<dbReference type="EMBL" id="CP039354">
    <property type="protein sequence ID" value="QCE11684.1"/>
    <property type="molecule type" value="Genomic_DNA"/>
</dbReference>
<comment type="similarity">
    <text evidence="2">Belongs to the SLC29A/ENT transporter (TC 2.A.57) family.</text>
</comment>
<organism evidence="8 9">
    <name type="scientific">Vigna unguiculata</name>
    <name type="common">Cowpea</name>
    <dbReference type="NCBI Taxonomy" id="3917"/>
    <lineage>
        <taxon>Eukaryota</taxon>
        <taxon>Viridiplantae</taxon>
        <taxon>Streptophyta</taxon>
        <taxon>Embryophyta</taxon>
        <taxon>Tracheophyta</taxon>
        <taxon>Spermatophyta</taxon>
        <taxon>Magnoliopsida</taxon>
        <taxon>eudicotyledons</taxon>
        <taxon>Gunneridae</taxon>
        <taxon>Pentapetalae</taxon>
        <taxon>rosids</taxon>
        <taxon>fabids</taxon>
        <taxon>Fabales</taxon>
        <taxon>Fabaceae</taxon>
        <taxon>Papilionoideae</taxon>
        <taxon>50 kb inversion clade</taxon>
        <taxon>NPAAA clade</taxon>
        <taxon>indigoferoid/millettioid clade</taxon>
        <taxon>Phaseoleae</taxon>
        <taxon>Vigna</taxon>
    </lineage>
</organism>
<protein>
    <submittedName>
        <fullName evidence="8">Solute carrier family 29</fullName>
    </submittedName>
</protein>
<evidence type="ECO:0000256" key="4">
    <source>
        <dbReference type="ARBA" id="ARBA00022692"/>
    </source>
</evidence>
<dbReference type="GO" id="GO:0005886">
    <property type="term" value="C:plasma membrane"/>
    <property type="evidence" value="ECO:0007669"/>
    <property type="project" value="TreeGrafter"/>
</dbReference>
<keyword evidence="3" id="KW-0813">Transport</keyword>
<dbReference type="Proteomes" id="UP000501690">
    <property type="component" value="Linkage Group LG10"/>
</dbReference>
<feature type="transmembrane region" description="Helical" evidence="7">
    <location>
        <begin position="72"/>
        <end position="88"/>
    </location>
</feature>
<dbReference type="PANTHER" id="PTHR10332:SF30">
    <property type="entry name" value="EQUILIBRATIVE NUCLEOTIDE TRANSPORTER 2"/>
    <property type="match status" value="1"/>
</dbReference>
<evidence type="ECO:0000313" key="8">
    <source>
        <dbReference type="EMBL" id="QCE11684.1"/>
    </source>
</evidence>
<dbReference type="GO" id="GO:0005337">
    <property type="term" value="F:nucleoside transmembrane transporter activity"/>
    <property type="evidence" value="ECO:0007669"/>
    <property type="project" value="InterPro"/>
</dbReference>
<accession>A0A4D6NG53</accession>
<reference evidence="8 9" key="1">
    <citation type="submission" date="2019-04" db="EMBL/GenBank/DDBJ databases">
        <title>An improved genome assembly and genetic linkage map for asparagus bean, Vigna unguiculata ssp. sesquipedialis.</title>
        <authorList>
            <person name="Xia Q."/>
            <person name="Zhang R."/>
            <person name="Dong Y."/>
        </authorList>
    </citation>
    <scope>NUCLEOTIDE SEQUENCE [LARGE SCALE GENOMIC DNA]</scope>
    <source>
        <tissue evidence="8">Leaf</tissue>
    </source>
</reference>
<keyword evidence="9" id="KW-1185">Reference proteome</keyword>
<evidence type="ECO:0000256" key="3">
    <source>
        <dbReference type="ARBA" id="ARBA00022448"/>
    </source>
</evidence>
<keyword evidence="5 7" id="KW-1133">Transmembrane helix</keyword>
<proteinExistence type="inferred from homology"/>
<gene>
    <name evidence="8" type="ORF">DEO72_LG10g2920</name>
</gene>
<dbReference type="PANTHER" id="PTHR10332">
    <property type="entry name" value="EQUILIBRATIVE NUCLEOSIDE TRANSPORTER"/>
    <property type="match status" value="1"/>
</dbReference>
<evidence type="ECO:0000256" key="7">
    <source>
        <dbReference type="SAM" id="Phobius"/>
    </source>
</evidence>
<keyword evidence="4 7" id="KW-0812">Transmembrane</keyword>
<sequence length="89" mass="9959">MANSEISRLEVRTLIYLYYCYILAYDEAKLNSRIRNMFGYILVFISTLLVITVNSATAGGMVGDLSCMQPEFIQSFLAGLAASGVFLWE</sequence>
<feature type="transmembrane region" description="Helical" evidence="7">
    <location>
        <begin position="37"/>
        <end position="60"/>
    </location>
</feature>